<feature type="domain" description="Knr4/Smi1-like" evidence="1">
    <location>
        <begin position="47"/>
        <end position="245"/>
    </location>
</feature>
<protein>
    <recommendedName>
        <fullName evidence="1">Knr4/Smi1-like domain-containing protein</fullName>
    </recommendedName>
</protein>
<dbReference type="EMBL" id="JAGMUV010000021">
    <property type="protein sequence ID" value="KAH7124663.1"/>
    <property type="molecule type" value="Genomic_DNA"/>
</dbReference>
<dbReference type="InterPro" id="IPR037883">
    <property type="entry name" value="Knr4/Smi1-like_sf"/>
</dbReference>
<dbReference type="InterPro" id="IPR018958">
    <property type="entry name" value="Knr4/Smi1-like_dom"/>
</dbReference>
<dbReference type="SUPFAM" id="SSF160631">
    <property type="entry name" value="SMI1/KNR4-like"/>
    <property type="match status" value="1"/>
</dbReference>
<proteinExistence type="predicted"/>
<name>A0A9P9DSN5_9HYPO</name>
<evidence type="ECO:0000313" key="2">
    <source>
        <dbReference type="EMBL" id="KAH7124663.1"/>
    </source>
</evidence>
<evidence type="ECO:0000259" key="1">
    <source>
        <dbReference type="SMART" id="SM00860"/>
    </source>
</evidence>
<comment type="caution">
    <text evidence="2">The sequence shown here is derived from an EMBL/GenBank/DDBJ whole genome shotgun (WGS) entry which is preliminary data.</text>
</comment>
<dbReference type="Proteomes" id="UP000738349">
    <property type="component" value="Unassembled WGS sequence"/>
</dbReference>
<sequence>MVDQSVSRQPLDSEQIDRRLARIRELFTRWAELRPGDRNAWRSGFPPLAETEVTAFETRNGLRLPENYRRYLLEFGDAGNGLMSYGPRPFDQQGEPGSARPFPLNGPWAGRPEEITEWEETEEGNFFEDGPGEFYGQFDDPKVAFYDLPQDAEYADGTLTLGVTRSQFLARLVLNGPWAGTVWFDSFGYDGGLIHLADDSDDPFQNYTLGSFFDVEEWRPLVDQPWFPTLEEGVAEPTPGDFLDLTLGWLRYRVRQAEAERACDQLDVGTIKDVNQRLRSPHDFGFPRGHTYGNFAPFISRLVRDELLQADSDPATRDRIVDLTQAVLGANNLPMALILAGRWQELIDAELNAFPGPACSMVNLALASVTLGIDPASPATTPQPSPQRTGFDQWLVLHTLARMSSDQRQLFLDRLPTPDANELRPLLRTAALPITAEALDGLLTGDVASLDRAAGTVVLVRALHAMATDVTLSTELIDRVCALAVATNRVGEVFDLLAAVSGNRWADWRAAHHDGRQWLDT</sequence>
<organism evidence="2 3">
    <name type="scientific">Dactylonectria macrodidyma</name>
    <dbReference type="NCBI Taxonomy" id="307937"/>
    <lineage>
        <taxon>Eukaryota</taxon>
        <taxon>Fungi</taxon>
        <taxon>Dikarya</taxon>
        <taxon>Ascomycota</taxon>
        <taxon>Pezizomycotina</taxon>
        <taxon>Sordariomycetes</taxon>
        <taxon>Hypocreomycetidae</taxon>
        <taxon>Hypocreales</taxon>
        <taxon>Nectriaceae</taxon>
        <taxon>Dactylonectria</taxon>
    </lineage>
</organism>
<keyword evidence="3" id="KW-1185">Reference proteome</keyword>
<gene>
    <name evidence="2" type="ORF">EDB81DRAFT_211016</name>
</gene>
<dbReference type="AlphaFoldDB" id="A0A9P9DSN5"/>
<dbReference type="SMART" id="SM00860">
    <property type="entry name" value="SMI1_KNR4"/>
    <property type="match status" value="1"/>
</dbReference>
<reference evidence="2" key="1">
    <citation type="journal article" date="2021" name="Nat. Commun.">
        <title>Genetic determinants of endophytism in the Arabidopsis root mycobiome.</title>
        <authorList>
            <person name="Mesny F."/>
            <person name="Miyauchi S."/>
            <person name="Thiergart T."/>
            <person name="Pickel B."/>
            <person name="Atanasova L."/>
            <person name="Karlsson M."/>
            <person name="Huettel B."/>
            <person name="Barry K.W."/>
            <person name="Haridas S."/>
            <person name="Chen C."/>
            <person name="Bauer D."/>
            <person name="Andreopoulos W."/>
            <person name="Pangilinan J."/>
            <person name="LaButti K."/>
            <person name="Riley R."/>
            <person name="Lipzen A."/>
            <person name="Clum A."/>
            <person name="Drula E."/>
            <person name="Henrissat B."/>
            <person name="Kohler A."/>
            <person name="Grigoriev I.V."/>
            <person name="Martin F.M."/>
            <person name="Hacquard S."/>
        </authorList>
    </citation>
    <scope>NUCLEOTIDE SEQUENCE</scope>
    <source>
        <strain evidence="2">MPI-CAGE-AT-0147</strain>
    </source>
</reference>
<accession>A0A9P9DSN5</accession>
<evidence type="ECO:0000313" key="3">
    <source>
        <dbReference type="Proteomes" id="UP000738349"/>
    </source>
</evidence>